<reference evidence="1 2" key="1">
    <citation type="journal article" date="2024" name="BMC Genomics">
        <title>De novo assembly and annotation of Popillia japonica's genome with initial clues to its potential as an invasive pest.</title>
        <authorList>
            <person name="Cucini C."/>
            <person name="Boschi S."/>
            <person name="Funari R."/>
            <person name="Cardaioli E."/>
            <person name="Iannotti N."/>
            <person name="Marturano G."/>
            <person name="Paoli F."/>
            <person name="Bruttini M."/>
            <person name="Carapelli A."/>
            <person name="Frati F."/>
            <person name="Nardi F."/>
        </authorList>
    </citation>
    <scope>NUCLEOTIDE SEQUENCE [LARGE SCALE GENOMIC DNA]</scope>
    <source>
        <strain evidence="1">DMR45628</strain>
    </source>
</reference>
<dbReference type="EMBL" id="JASPKY010000183">
    <property type="protein sequence ID" value="KAK9722936.1"/>
    <property type="molecule type" value="Genomic_DNA"/>
</dbReference>
<evidence type="ECO:0000313" key="1">
    <source>
        <dbReference type="EMBL" id="KAK9722936.1"/>
    </source>
</evidence>
<proteinExistence type="predicted"/>
<dbReference type="Proteomes" id="UP001458880">
    <property type="component" value="Unassembled WGS sequence"/>
</dbReference>
<evidence type="ECO:0000313" key="2">
    <source>
        <dbReference type="Proteomes" id="UP001458880"/>
    </source>
</evidence>
<sequence length="390" mass="45189">MSIVDLDGILTRFAEITIFDDMAQINLSMRDYCETIPHFDGDPLNISTFISSCDSFVQTLARLNDAAFISFLFREIISKLKGKAAQIASVRNTTSWDALRTLLVNNKQIKRTLLVNTFSDRRSELTLISEIQRLEQYSNESAIDFGERCLNQLSLLTARINVTEQNAALRQNKIDLYRGLALQTFINGLREPMRIIMQCRTPANLEGALNYAQEQENLQMQKHRQTYTFKTNPPKSAHPPQKSFIPITVPKFFIPQPSQQNFHNNFNRPQPSFDNFQHRPQFPQSNFNNRPQFQQRQPFQPFKPPTQMTRNTQYKLETNQFYLTAFESKFLNYAFRHAALNPTEVTVITEIEIADNRIEPVNISDKLSPSMGKELQAINSRILFRRLPNK</sequence>
<protein>
    <recommendedName>
        <fullName evidence="3">Gag protein</fullName>
    </recommendedName>
</protein>
<accession>A0AAW1KSC2</accession>
<keyword evidence="2" id="KW-1185">Reference proteome</keyword>
<dbReference type="AlphaFoldDB" id="A0AAW1KSC2"/>
<evidence type="ECO:0008006" key="3">
    <source>
        <dbReference type="Google" id="ProtNLM"/>
    </source>
</evidence>
<gene>
    <name evidence="1" type="ORF">QE152_g19425</name>
</gene>
<organism evidence="1 2">
    <name type="scientific">Popillia japonica</name>
    <name type="common">Japanese beetle</name>
    <dbReference type="NCBI Taxonomy" id="7064"/>
    <lineage>
        <taxon>Eukaryota</taxon>
        <taxon>Metazoa</taxon>
        <taxon>Ecdysozoa</taxon>
        <taxon>Arthropoda</taxon>
        <taxon>Hexapoda</taxon>
        <taxon>Insecta</taxon>
        <taxon>Pterygota</taxon>
        <taxon>Neoptera</taxon>
        <taxon>Endopterygota</taxon>
        <taxon>Coleoptera</taxon>
        <taxon>Polyphaga</taxon>
        <taxon>Scarabaeiformia</taxon>
        <taxon>Scarabaeidae</taxon>
        <taxon>Rutelinae</taxon>
        <taxon>Popillia</taxon>
    </lineage>
</organism>
<name>A0AAW1KSC2_POPJA</name>
<comment type="caution">
    <text evidence="1">The sequence shown here is derived from an EMBL/GenBank/DDBJ whole genome shotgun (WGS) entry which is preliminary data.</text>
</comment>